<dbReference type="GO" id="GO:0016829">
    <property type="term" value="F:lyase activity"/>
    <property type="evidence" value="ECO:0007669"/>
    <property type="project" value="UniProtKB-UniRule"/>
</dbReference>
<dbReference type="HAMAP" id="MF_01074">
    <property type="entry name" value="LarC"/>
    <property type="match status" value="1"/>
</dbReference>
<dbReference type="Pfam" id="PF01969">
    <property type="entry name" value="Ni_insertion"/>
    <property type="match status" value="1"/>
</dbReference>
<comment type="caution">
    <text evidence="4">The sequence shown here is derived from an EMBL/GenBank/DDBJ whole genome shotgun (WGS) entry which is preliminary data.</text>
</comment>
<comment type="similarity">
    <text evidence="3">Belongs to the LarC family.</text>
</comment>
<accession>A0A926IRP7</accession>
<proteinExistence type="inferred from homology"/>
<sequence>MKTLYIDCNMGAAGDMLMSALLELHSDAEGFLSRLNALGIPNVTVTKTQSVKCGITGTHTDVSVDGLHEDVHMHGHHHHHHTGMHEIEHIIEHFDIPEKVRADIKAVYHLIAEAESRAHGCEIDQIHFHEVGQMDAVTDITGVCMLIHELGVDKIIASPVRVGSGQVKCAHGILPVPAPATVYILKDIPIYSGSIRDEMCTPTGAALLAHFADEFGDMPVMRVSKIGYGMGTKDFDTANCIRVMIGETENEDNRVLELKCNIDDMTAEEIGYASEQLVKSGAIDVFTVPIGMKKNRPGTLLSCICKISDKDAVISAVFRYTSTIGIRQNICERYVLDRTESVVNTKYGDVRVKCSEGYGVKRTKTEYDDVAKISEKLGVSVSEARRLIGEETKKNAQ</sequence>
<dbReference type="PANTHER" id="PTHR36566">
    <property type="entry name" value="NICKEL INSERTION PROTEIN-RELATED"/>
    <property type="match status" value="1"/>
</dbReference>
<comment type="catalytic activity">
    <reaction evidence="3">
        <text>Ni(II)-pyridinium-3,5-bisthiocarboxylate mononucleotide = pyridinium-3,5-bisthiocarboxylate mononucleotide + Ni(2+)</text>
        <dbReference type="Rhea" id="RHEA:54784"/>
        <dbReference type="ChEBI" id="CHEBI:49786"/>
        <dbReference type="ChEBI" id="CHEBI:137372"/>
        <dbReference type="ChEBI" id="CHEBI:137373"/>
        <dbReference type="EC" id="4.99.1.12"/>
    </reaction>
</comment>
<keyword evidence="2 3" id="KW-0456">Lyase</keyword>
<dbReference type="NCBIfam" id="TIGR00299">
    <property type="entry name" value="nickel pincer cofactor biosynthesis protein LarC"/>
    <property type="match status" value="1"/>
</dbReference>
<keyword evidence="1 3" id="KW-0533">Nickel</keyword>
<reference evidence="4" key="1">
    <citation type="submission" date="2020-08" db="EMBL/GenBank/DDBJ databases">
        <title>Genome public.</title>
        <authorList>
            <person name="Liu C."/>
            <person name="Sun Q."/>
        </authorList>
    </citation>
    <scope>NUCLEOTIDE SEQUENCE</scope>
    <source>
        <strain evidence="4">NSJ-50</strain>
    </source>
</reference>
<evidence type="ECO:0000256" key="1">
    <source>
        <dbReference type="ARBA" id="ARBA00022596"/>
    </source>
</evidence>
<evidence type="ECO:0000313" key="4">
    <source>
        <dbReference type="EMBL" id="MBC8595589.1"/>
    </source>
</evidence>
<protein>
    <recommendedName>
        <fullName evidence="3">Pyridinium-3,5-bisthiocarboxylic acid mononucleotide nickel insertion protein</fullName>
        <shortName evidence="3">P2TMN nickel insertion protein</shortName>
        <ecNumber evidence="3">4.99.1.12</ecNumber>
    </recommendedName>
    <alternativeName>
        <fullName evidence="3">Nickel-pincer cofactor biosynthesis protein LarC</fullName>
    </alternativeName>
</protein>
<dbReference type="GO" id="GO:0016151">
    <property type="term" value="F:nickel cation binding"/>
    <property type="evidence" value="ECO:0007669"/>
    <property type="project" value="UniProtKB-UniRule"/>
</dbReference>
<evidence type="ECO:0000256" key="3">
    <source>
        <dbReference type="HAMAP-Rule" id="MF_01074"/>
    </source>
</evidence>
<dbReference type="InterPro" id="IPR002822">
    <property type="entry name" value="Ni_insertion"/>
</dbReference>
<gene>
    <name evidence="3 4" type="primary">larC</name>
    <name evidence="4" type="ORF">H8706_01725</name>
</gene>
<dbReference type="RefSeq" id="WP_262431253.1">
    <property type="nucleotide sequence ID" value="NZ_JACRTE010000001.1"/>
</dbReference>
<comment type="function">
    <text evidence="3">Involved in the biosynthesis of a nickel-pincer cofactor ((SCS)Ni(II) pincer complex). Binds Ni(2+), and functions in nickel delivery to pyridinium-3,5-bisthiocarboxylic acid mononucleotide (P2TMN), to form the mature cofactor. Is thus probably required for the activation of nickel-pincer cofactor-dependent enzymes.</text>
</comment>
<dbReference type="EMBL" id="JACRTE010000001">
    <property type="protein sequence ID" value="MBC8595589.1"/>
    <property type="molecule type" value="Genomic_DNA"/>
</dbReference>
<name>A0A926IRP7_9FIRM</name>
<dbReference type="AlphaFoldDB" id="A0A926IRP7"/>
<dbReference type="PANTHER" id="PTHR36566:SF1">
    <property type="entry name" value="PYRIDINIUM-3,5-BISTHIOCARBOXYLIC ACID MONONUCLEOTIDE NICKEL INSERTION PROTEIN"/>
    <property type="match status" value="1"/>
</dbReference>
<dbReference type="Proteomes" id="UP000647416">
    <property type="component" value="Unassembled WGS sequence"/>
</dbReference>
<dbReference type="EC" id="4.99.1.12" evidence="3"/>
<dbReference type="GO" id="GO:0051604">
    <property type="term" value="P:protein maturation"/>
    <property type="evidence" value="ECO:0007669"/>
    <property type="project" value="UniProtKB-UniRule"/>
</dbReference>
<evidence type="ECO:0000256" key="2">
    <source>
        <dbReference type="ARBA" id="ARBA00023239"/>
    </source>
</evidence>
<evidence type="ECO:0000313" key="5">
    <source>
        <dbReference type="Proteomes" id="UP000647416"/>
    </source>
</evidence>
<keyword evidence="5" id="KW-1185">Reference proteome</keyword>
<organism evidence="4 5">
    <name type="scientific">Qingrenia yutianensis</name>
    <dbReference type="NCBI Taxonomy" id="2763676"/>
    <lineage>
        <taxon>Bacteria</taxon>
        <taxon>Bacillati</taxon>
        <taxon>Bacillota</taxon>
        <taxon>Clostridia</taxon>
        <taxon>Eubacteriales</taxon>
        <taxon>Oscillospiraceae</taxon>
        <taxon>Qingrenia</taxon>
    </lineage>
</organism>
<dbReference type="Gene3D" id="3.30.70.1380">
    <property type="entry name" value="Transcriptional regulatory protein pf0864 domain like"/>
    <property type="match status" value="1"/>
</dbReference>